<dbReference type="Proteomes" id="UP000504603">
    <property type="component" value="Unplaced"/>
</dbReference>
<keyword evidence="1" id="KW-1133">Transmembrane helix</keyword>
<name>A0A6J1CNZ2_MOMCH</name>
<dbReference type="CDD" id="cd00303">
    <property type="entry name" value="retropepsin_like"/>
    <property type="match status" value="1"/>
</dbReference>
<dbReference type="PANTHER" id="PTHR33067:SF39">
    <property type="entry name" value="TRANSCRIPTION FACTOR INTERACTOR AND REGULATOR CCHC(ZN) FAMILY"/>
    <property type="match status" value="1"/>
</dbReference>
<organism evidence="2 3">
    <name type="scientific">Momordica charantia</name>
    <name type="common">Bitter gourd</name>
    <name type="synonym">Balsam pear</name>
    <dbReference type="NCBI Taxonomy" id="3673"/>
    <lineage>
        <taxon>Eukaryota</taxon>
        <taxon>Viridiplantae</taxon>
        <taxon>Streptophyta</taxon>
        <taxon>Embryophyta</taxon>
        <taxon>Tracheophyta</taxon>
        <taxon>Spermatophyta</taxon>
        <taxon>Magnoliopsida</taxon>
        <taxon>eudicotyledons</taxon>
        <taxon>Gunneridae</taxon>
        <taxon>Pentapetalae</taxon>
        <taxon>rosids</taxon>
        <taxon>fabids</taxon>
        <taxon>Cucurbitales</taxon>
        <taxon>Cucurbitaceae</taxon>
        <taxon>Momordiceae</taxon>
        <taxon>Momordica</taxon>
    </lineage>
</organism>
<feature type="transmembrane region" description="Helical" evidence="1">
    <location>
        <begin position="234"/>
        <end position="253"/>
    </location>
</feature>
<dbReference type="PANTHER" id="PTHR33067">
    <property type="entry name" value="RNA-DIRECTED DNA POLYMERASE-RELATED"/>
    <property type="match status" value="1"/>
</dbReference>
<dbReference type="OrthoDB" id="1734538at2759"/>
<protein>
    <submittedName>
        <fullName evidence="3">Uncharacterized protein LOC111013378</fullName>
    </submittedName>
</protein>
<dbReference type="Gene3D" id="2.40.70.10">
    <property type="entry name" value="Acid Proteases"/>
    <property type="match status" value="1"/>
</dbReference>
<evidence type="ECO:0000256" key="1">
    <source>
        <dbReference type="SAM" id="Phobius"/>
    </source>
</evidence>
<reference evidence="3" key="1">
    <citation type="submission" date="2025-08" db="UniProtKB">
        <authorList>
            <consortium name="RefSeq"/>
        </authorList>
    </citation>
    <scope>IDENTIFICATION</scope>
    <source>
        <strain evidence="3">OHB3-1</strain>
    </source>
</reference>
<keyword evidence="1" id="KW-0812">Transmembrane</keyword>
<dbReference type="KEGG" id="mcha:111013378"/>
<dbReference type="GeneID" id="111013378"/>
<keyword evidence="1" id="KW-0472">Membrane</keyword>
<proteinExistence type="predicted"/>
<gene>
    <name evidence="3" type="primary">LOC111013378</name>
</gene>
<dbReference type="InterPro" id="IPR021109">
    <property type="entry name" value="Peptidase_aspartic_dom_sf"/>
</dbReference>
<dbReference type="RefSeq" id="XP_022143500.1">
    <property type="nucleotide sequence ID" value="XM_022287808.1"/>
</dbReference>
<sequence>MKDSGNFTIPVSIGGYKIGQALCDLGASINLMSLSVYKRLGVREVRPTTVTLQLANHSIANPEGKIEGVLVQVDKFIFLADFIVLDFDAGEDVPIILWRPFLATGRTLVDVHKGKVTMRVQDQEIKFSIYDSMKYPSDAGERAVLRVLDEAVLKSLSAEAMLEKQNGEVDTVLEQADEICQEILYFDCTSDLARSWSRVHESLVLEDIGRKQLKTSIEETPELVLKAVPKHMKYAYLGASNMLPIIIVAYLIVEKENELLQC</sequence>
<dbReference type="AlphaFoldDB" id="A0A6J1CNZ2"/>
<accession>A0A6J1CNZ2</accession>
<evidence type="ECO:0000313" key="3">
    <source>
        <dbReference type="RefSeq" id="XP_022143500.1"/>
    </source>
</evidence>
<evidence type="ECO:0000313" key="2">
    <source>
        <dbReference type="Proteomes" id="UP000504603"/>
    </source>
</evidence>
<keyword evidence="2" id="KW-1185">Reference proteome</keyword>